<feature type="domain" description="PNPLA" evidence="5">
    <location>
        <begin position="14"/>
        <end position="227"/>
    </location>
</feature>
<feature type="short sequence motif" description="DGA/G" evidence="4">
    <location>
        <begin position="214"/>
        <end position="216"/>
    </location>
</feature>
<dbReference type="Gene3D" id="3.40.1090.10">
    <property type="entry name" value="Cytosolic phospholipase A2 catalytic domain"/>
    <property type="match status" value="2"/>
</dbReference>
<dbReference type="SUPFAM" id="SSF52151">
    <property type="entry name" value="FabD/lysophospholipase-like"/>
    <property type="match status" value="1"/>
</dbReference>
<organism evidence="6 7">
    <name type="scientific">Rubellimicrobium aerolatum</name>
    <dbReference type="NCBI Taxonomy" id="490979"/>
    <lineage>
        <taxon>Bacteria</taxon>
        <taxon>Pseudomonadati</taxon>
        <taxon>Pseudomonadota</taxon>
        <taxon>Alphaproteobacteria</taxon>
        <taxon>Rhodobacterales</taxon>
        <taxon>Roseobacteraceae</taxon>
        <taxon>Rubellimicrobium</taxon>
    </lineage>
</organism>
<evidence type="ECO:0000313" key="7">
    <source>
        <dbReference type="Proteomes" id="UP001596056"/>
    </source>
</evidence>
<feature type="active site" description="Nucleophile" evidence="4">
    <location>
        <position position="46"/>
    </location>
</feature>
<name>A0ABW0S9B8_9RHOB</name>
<dbReference type="InterPro" id="IPR002641">
    <property type="entry name" value="PNPLA_dom"/>
</dbReference>
<dbReference type="PANTHER" id="PTHR14226:SF57">
    <property type="entry name" value="BLR7027 PROTEIN"/>
    <property type="match status" value="1"/>
</dbReference>
<keyword evidence="1 4" id="KW-0378">Hydrolase</keyword>
<keyword evidence="7" id="KW-1185">Reference proteome</keyword>
<dbReference type="Proteomes" id="UP001596056">
    <property type="component" value="Unassembled WGS sequence"/>
</dbReference>
<dbReference type="Pfam" id="PF01734">
    <property type="entry name" value="Patatin"/>
    <property type="match status" value="1"/>
</dbReference>
<evidence type="ECO:0000256" key="3">
    <source>
        <dbReference type="ARBA" id="ARBA00023098"/>
    </source>
</evidence>
<reference evidence="7" key="1">
    <citation type="journal article" date="2019" name="Int. J. Syst. Evol. Microbiol.">
        <title>The Global Catalogue of Microorganisms (GCM) 10K type strain sequencing project: providing services to taxonomists for standard genome sequencing and annotation.</title>
        <authorList>
            <consortium name="The Broad Institute Genomics Platform"/>
            <consortium name="The Broad Institute Genome Sequencing Center for Infectious Disease"/>
            <person name="Wu L."/>
            <person name="Ma J."/>
        </authorList>
    </citation>
    <scope>NUCLEOTIDE SEQUENCE [LARGE SCALE GENOMIC DNA]</scope>
    <source>
        <strain evidence="7">KACC 11588</strain>
    </source>
</reference>
<evidence type="ECO:0000313" key="6">
    <source>
        <dbReference type="EMBL" id="MFC5565511.1"/>
    </source>
</evidence>
<comment type="caution">
    <text evidence="4">Lacks conserved residue(s) required for the propagation of feature annotation.</text>
</comment>
<keyword evidence="3 4" id="KW-0443">Lipid metabolism</keyword>
<dbReference type="PANTHER" id="PTHR14226">
    <property type="entry name" value="NEUROPATHY TARGET ESTERASE/SWISS CHEESE D.MELANOGASTER"/>
    <property type="match status" value="1"/>
</dbReference>
<accession>A0ABW0S9B8</accession>
<feature type="short sequence motif" description="GXSXG" evidence="4">
    <location>
        <begin position="44"/>
        <end position="48"/>
    </location>
</feature>
<proteinExistence type="predicted"/>
<evidence type="ECO:0000256" key="2">
    <source>
        <dbReference type="ARBA" id="ARBA00022963"/>
    </source>
</evidence>
<comment type="caution">
    <text evidence="6">The sequence shown here is derived from an EMBL/GenBank/DDBJ whole genome shotgun (WGS) entry which is preliminary data.</text>
</comment>
<dbReference type="PROSITE" id="PS51635">
    <property type="entry name" value="PNPLA"/>
    <property type="match status" value="1"/>
</dbReference>
<keyword evidence="2 4" id="KW-0442">Lipid degradation</keyword>
<feature type="active site" description="Proton acceptor" evidence="4">
    <location>
        <position position="214"/>
    </location>
</feature>
<evidence type="ECO:0000256" key="4">
    <source>
        <dbReference type="PROSITE-ProRule" id="PRU01161"/>
    </source>
</evidence>
<dbReference type="EMBL" id="JBHSNA010000002">
    <property type="protein sequence ID" value="MFC5565511.1"/>
    <property type="molecule type" value="Genomic_DNA"/>
</dbReference>
<dbReference type="InterPro" id="IPR050301">
    <property type="entry name" value="NTE"/>
</dbReference>
<protein>
    <submittedName>
        <fullName evidence="6">Patatin-like phospholipase family protein</fullName>
    </submittedName>
</protein>
<dbReference type="InterPro" id="IPR016035">
    <property type="entry name" value="Acyl_Trfase/lysoPLipase"/>
</dbReference>
<evidence type="ECO:0000256" key="1">
    <source>
        <dbReference type="ARBA" id="ARBA00022801"/>
    </source>
</evidence>
<sequence>MTDRVLADGFRTALVLGGGNALGAYHLGVAEALLARVEPDRVVGCSIGAVTGAILMGNPPATRLDRLREFWARTGQADGRWLGWMPDALRARWSNAYGVAALLAGRPGLSHLRAPGLLSHLRAPGLLSILPLMPPDVSLQDHAPLAATLDRLVDWDRLNDAPGRFACFALDLERGEEVWWETGRDRIGARHILACTALPPLFPPVEIDGRLLWDGGLANNLPLDRVLSGPLGAPLLVVASDLYAPMGDRPRSLDGAATRAQDLAFAMQARKRIEALTRERDLRRAARPEEPSAILLHLIHRPPAHQRALKALDYSGTALHERATQGRSDIEALWGRLAESPRDAALEVLSNDAT</sequence>
<gene>
    <name evidence="6" type="ORF">ACFPOC_03660</name>
</gene>
<evidence type="ECO:0000259" key="5">
    <source>
        <dbReference type="PROSITE" id="PS51635"/>
    </source>
</evidence>
<dbReference type="RefSeq" id="WP_209837979.1">
    <property type="nucleotide sequence ID" value="NZ_JAGGJP010000002.1"/>
</dbReference>